<proteinExistence type="predicted"/>
<protein>
    <submittedName>
        <fullName evidence="4">Uncharacterized protein</fullName>
    </submittedName>
</protein>
<dbReference type="InterPro" id="IPR045401">
    <property type="entry name" value="GAP1-M"/>
</dbReference>
<gene>
    <name evidence="4" type="ORF">GCM10011581_44760</name>
</gene>
<evidence type="ECO:0000259" key="3">
    <source>
        <dbReference type="Pfam" id="PF20052"/>
    </source>
</evidence>
<organism evidence="4 5">
    <name type="scientific">Saccharopolyspora thermophila</name>
    <dbReference type="NCBI Taxonomy" id="89367"/>
    <lineage>
        <taxon>Bacteria</taxon>
        <taxon>Bacillati</taxon>
        <taxon>Actinomycetota</taxon>
        <taxon>Actinomycetes</taxon>
        <taxon>Pseudonocardiales</taxon>
        <taxon>Pseudonocardiaceae</taxon>
        <taxon>Saccharopolyspora</taxon>
    </lineage>
</organism>
<comment type="caution">
    <text evidence="4">The sequence shown here is derived from an EMBL/GenBank/DDBJ whole genome shotgun (WGS) entry which is preliminary data.</text>
</comment>
<dbReference type="RefSeq" id="WP_188990886.1">
    <property type="nucleotide sequence ID" value="NZ_BMMT01000020.1"/>
</dbReference>
<feature type="domain" description="GTPase-associated protein 1 middle" evidence="2">
    <location>
        <begin position="152"/>
        <end position="254"/>
    </location>
</feature>
<dbReference type="InterPro" id="IPR045402">
    <property type="entry name" value="GAP1-N2"/>
</dbReference>
<name>A0A917K8J7_9PSEU</name>
<dbReference type="InterPro" id="IPR049532">
    <property type="entry name" value="GAP1-like_C"/>
</dbReference>
<evidence type="ECO:0000259" key="1">
    <source>
        <dbReference type="Pfam" id="PF20013"/>
    </source>
</evidence>
<feature type="domain" description="GTPase-associated protein 1-like C-terminal" evidence="3">
    <location>
        <begin position="274"/>
        <end position="772"/>
    </location>
</feature>
<dbReference type="EMBL" id="BMMT01000020">
    <property type="protein sequence ID" value="GGJ02746.1"/>
    <property type="molecule type" value="Genomic_DNA"/>
</dbReference>
<dbReference type="Pfam" id="PF20013">
    <property type="entry name" value="GAP1-N2"/>
    <property type="match status" value="1"/>
</dbReference>
<dbReference type="Pfam" id="PF20052">
    <property type="entry name" value="GAP1-C"/>
    <property type="match status" value="1"/>
</dbReference>
<evidence type="ECO:0000259" key="2">
    <source>
        <dbReference type="Pfam" id="PF20014"/>
    </source>
</evidence>
<dbReference type="Proteomes" id="UP000597989">
    <property type="component" value="Unassembled WGS sequence"/>
</dbReference>
<dbReference type="Pfam" id="PF20014">
    <property type="entry name" value="GAP1-M"/>
    <property type="match status" value="1"/>
</dbReference>
<reference evidence="4 5" key="1">
    <citation type="journal article" date="2014" name="Int. J. Syst. Evol. Microbiol.">
        <title>Complete genome sequence of Corynebacterium casei LMG S-19264T (=DSM 44701T), isolated from a smear-ripened cheese.</title>
        <authorList>
            <consortium name="US DOE Joint Genome Institute (JGI-PGF)"/>
            <person name="Walter F."/>
            <person name="Albersmeier A."/>
            <person name="Kalinowski J."/>
            <person name="Ruckert C."/>
        </authorList>
    </citation>
    <scope>NUCLEOTIDE SEQUENCE [LARGE SCALE GENOMIC DNA]</scope>
    <source>
        <strain evidence="4 5">CGMCC 4.7206</strain>
    </source>
</reference>
<dbReference type="AlphaFoldDB" id="A0A917K8J7"/>
<sequence>MSAREFHSLFYTDCRPGQGLRGGAGFQFQAVSPGTTDEMMSVVQRSALYEAPVGWMREKRPVADYPPSLVHVHDGVYATARGIYLGEEAGGVREGNQFTHALATGDPQLYGPIRPAQLWGASWWAERPAPTTQCDPVPAEPEPGPLGVAALREWVLGQPDGESWLLAVHSAVDRMHEPDARRVLFVSADAEAAVRWIAAATLLLPQERALRVGFRVFATNPQYSRHEVLAVHPDWAGSLADPARTNDFVVFNLVTGEHRPVEPTGSARHWVPRFLHADPYDVVEAVELAHQFARNRGEELPAEADRLAAGVLMLDEPVRDQDSALVLAEWLASPPAVSAADVLEPVLDAVLASSPTLPVLTRLAEAATDQAGRVRLALLRAEVDEIVRGTPPDDRTPLSPRRWTPEEAERACELVEAAAAAVSPERMDRLLRTATRFDVTPRVGRFGDAASGFVAWWADHPHTSIDPTRWTCGQQVVDLLRDELSARLAGARAEETAEAIRDRWWTLLAPTISDPFMPLDAAIAAAAVAAGGDARRDTIALFRAQLRASEEPTIGQVVWDALFRLSPPTMDEVAEFLSALPSTAVTDALAQRAFAVLEKATVSGRYLDVLRMLGHHIGDRENLRRLWEDDSRLRSWLSAFHRHPTSPESGAGAVRDVSERVFAARAAGVVAALLDTAPQTAVAAVEAAGAGMQQMLAHELPQAWNRETTPPGRRDHAVALAFLTAWSDNASEQVRVAFDKALEHWAGKHKQTDYRRISKLLRAVDAEAAAAWHDWLKDFAQKKPKPARTREVARLLFGRRGGRGK</sequence>
<evidence type="ECO:0000313" key="5">
    <source>
        <dbReference type="Proteomes" id="UP000597989"/>
    </source>
</evidence>
<evidence type="ECO:0000313" key="4">
    <source>
        <dbReference type="EMBL" id="GGJ02746.1"/>
    </source>
</evidence>
<feature type="domain" description="GTPase-associated protein 1 N-terminal" evidence="1">
    <location>
        <begin position="6"/>
        <end position="138"/>
    </location>
</feature>
<accession>A0A917K8J7</accession>